<gene>
    <name evidence="2" type="ORF">YM304_15510</name>
</gene>
<dbReference type="Proteomes" id="UP000011863">
    <property type="component" value="Chromosome"/>
</dbReference>
<accession>A0A6C7E9P0</accession>
<dbReference type="InterPro" id="IPR000073">
    <property type="entry name" value="AB_hydrolase_1"/>
</dbReference>
<name>A0A6C7E9P0_ILUCY</name>
<dbReference type="InterPro" id="IPR029058">
    <property type="entry name" value="AB_hydrolase_fold"/>
</dbReference>
<dbReference type="PANTHER" id="PTHR43798:SF33">
    <property type="entry name" value="HYDROLASE, PUTATIVE (AFU_ORTHOLOGUE AFUA_2G14860)-RELATED"/>
    <property type="match status" value="1"/>
</dbReference>
<proteinExistence type="predicted"/>
<reference evidence="2 3" key="1">
    <citation type="journal article" date="2013" name="Int. J. Syst. Evol. Microbiol.">
        <title>Ilumatobacter nonamiense sp. nov. and Ilumatobacter coccineum sp. nov., isolated from seashore sand.</title>
        <authorList>
            <person name="Matsumoto A."/>
            <person name="Kasai H."/>
            <person name="Matsuo Y."/>
            <person name="Shizuri Y."/>
            <person name="Ichikawa N."/>
            <person name="Fujita N."/>
            <person name="Omura S."/>
            <person name="Takahashi Y."/>
        </authorList>
    </citation>
    <scope>NUCLEOTIDE SEQUENCE [LARGE SCALE GENOMIC DNA]</scope>
    <source>
        <strain evidence="3">NBRC 103263 / KCTC 29153 / YM16-304</strain>
    </source>
</reference>
<dbReference type="Pfam" id="PF12697">
    <property type="entry name" value="Abhydrolase_6"/>
    <property type="match status" value="1"/>
</dbReference>
<dbReference type="PANTHER" id="PTHR43798">
    <property type="entry name" value="MONOACYLGLYCEROL LIPASE"/>
    <property type="match status" value="1"/>
</dbReference>
<dbReference type="Gene3D" id="3.40.50.1820">
    <property type="entry name" value="alpha/beta hydrolase"/>
    <property type="match status" value="1"/>
</dbReference>
<dbReference type="KEGG" id="aym:YM304_15510"/>
<dbReference type="GO" id="GO:0003824">
    <property type="term" value="F:catalytic activity"/>
    <property type="evidence" value="ECO:0007669"/>
    <property type="project" value="UniProtKB-ARBA"/>
</dbReference>
<dbReference type="SUPFAM" id="SSF53474">
    <property type="entry name" value="alpha/beta-Hydrolases"/>
    <property type="match status" value="1"/>
</dbReference>
<dbReference type="AlphaFoldDB" id="A0A6C7E9P0"/>
<dbReference type="EMBL" id="AP012057">
    <property type="protein sequence ID" value="BAN01865.1"/>
    <property type="molecule type" value="Genomic_DNA"/>
</dbReference>
<evidence type="ECO:0000313" key="2">
    <source>
        <dbReference type="EMBL" id="BAN01865.1"/>
    </source>
</evidence>
<dbReference type="InterPro" id="IPR050266">
    <property type="entry name" value="AB_hydrolase_sf"/>
</dbReference>
<evidence type="ECO:0000259" key="1">
    <source>
        <dbReference type="Pfam" id="PF12697"/>
    </source>
</evidence>
<organism evidence="2 3">
    <name type="scientific">Ilumatobacter coccineus (strain NBRC 103263 / KCTC 29153 / YM16-304)</name>
    <dbReference type="NCBI Taxonomy" id="1313172"/>
    <lineage>
        <taxon>Bacteria</taxon>
        <taxon>Bacillati</taxon>
        <taxon>Actinomycetota</taxon>
        <taxon>Acidimicrobiia</taxon>
        <taxon>Acidimicrobiales</taxon>
        <taxon>Ilumatobacteraceae</taxon>
        <taxon>Ilumatobacter</taxon>
    </lineage>
</organism>
<feature type="domain" description="AB hydrolase-1" evidence="1">
    <location>
        <begin position="23"/>
        <end position="268"/>
    </location>
</feature>
<protein>
    <recommendedName>
        <fullName evidence="1">AB hydrolase-1 domain-containing protein</fullName>
    </recommendedName>
</protein>
<sequence length="277" mass="29903">MRAMSSDHVSVAIHEFGGNGRPLLFSHATGFHGYCYLPIADRLDDRFTSYALDYRGHGDTASNAEWDGDWERYGDDAVAAARAIAPDGGLIGFGHSMGATGLLMAALREPDLFDLIIGFEPIVFPEPEPADRPSDAPSLIDGARRRRPSFDSFEDAVDNYASKPPFSFVDPDMLRLYVAHGFRPAPEGVRLKCDPEHEATTFENGASHRTWDALPQIETRVVVVGGGDGQGPAAVAGPIAERLPNSLFIHQPDSTHFGPFVDPQGAADLIADLSSTL</sequence>
<dbReference type="GO" id="GO:0016020">
    <property type="term" value="C:membrane"/>
    <property type="evidence" value="ECO:0007669"/>
    <property type="project" value="TreeGrafter"/>
</dbReference>
<keyword evidence="3" id="KW-1185">Reference proteome</keyword>
<evidence type="ECO:0000313" key="3">
    <source>
        <dbReference type="Proteomes" id="UP000011863"/>
    </source>
</evidence>